<dbReference type="EMBL" id="JAVMIP010000022">
    <property type="protein sequence ID" value="MDS3862158.1"/>
    <property type="molecule type" value="Genomic_DNA"/>
</dbReference>
<evidence type="ECO:0000313" key="1">
    <source>
        <dbReference type="EMBL" id="MDS3862158.1"/>
    </source>
</evidence>
<organism evidence="1 2">
    <name type="scientific">Pseudocalidococcus azoricus BACA0444</name>
    <dbReference type="NCBI Taxonomy" id="2918990"/>
    <lineage>
        <taxon>Bacteria</taxon>
        <taxon>Bacillati</taxon>
        <taxon>Cyanobacteriota</taxon>
        <taxon>Cyanophyceae</taxon>
        <taxon>Acaryochloridales</taxon>
        <taxon>Thermosynechococcaceae</taxon>
        <taxon>Pseudocalidococcus</taxon>
        <taxon>Pseudocalidococcus azoricus</taxon>
    </lineage>
</organism>
<accession>A0AAE4FTQ4</accession>
<dbReference type="Proteomes" id="UP001268256">
    <property type="component" value="Unassembled WGS sequence"/>
</dbReference>
<reference evidence="2" key="1">
    <citation type="submission" date="2023-07" db="EMBL/GenBank/DDBJ databases">
        <authorList>
            <person name="Luz R."/>
            <person name="Cordeiro R."/>
            <person name="Fonseca A."/>
            <person name="Goncalves V."/>
        </authorList>
    </citation>
    <scope>NUCLEOTIDE SEQUENCE [LARGE SCALE GENOMIC DNA]</scope>
    <source>
        <strain evidence="2">BACA0444</strain>
    </source>
</reference>
<dbReference type="RefSeq" id="WP_407682453.1">
    <property type="nucleotide sequence ID" value="NZ_JAVMIP010000022.1"/>
</dbReference>
<name>A0AAE4FTQ4_9CYAN</name>
<keyword evidence="2" id="KW-1185">Reference proteome</keyword>
<evidence type="ECO:0000313" key="2">
    <source>
        <dbReference type="Proteomes" id="UP001268256"/>
    </source>
</evidence>
<comment type="caution">
    <text evidence="1">The sequence shown here is derived from an EMBL/GenBank/DDBJ whole genome shotgun (WGS) entry which is preliminary data.</text>
</comment>
<proteinExistence type="predicted"/>
<sequence length="70" mass="7269">MKLLDGSGDAPLAVTKSGQLQLVDSPSGVDVMDNAVDEIIELVLAKGGNVILAEDGVLSLYQSIALILQF</sequence>
<protein>
    <submittedName>
        <fullName evidence="1">Uncharacterized protein</fullName>
    </submittedName>
</protein>
<gene>
    <name evidence="1" type="ORF">RIF25_15255</name>
</gene>
<dbReference type="AlphaFoldDB" id="A0AAE4FTQ4"/>